<reference evidence="8 9" key="1">
    <citation type="submission" date="2016-07" db="EMBL/GenBank/DDBJ databases">
        <title>Pervasive Adenine N6-methylation of Active Genes in Fungi.</title>
        <authorList>
            <consortium name="DOE Joint Genome Institute"/>
            <person name="Mondo S.J."/>
            <person name="Dannebaum R.O."/>
            <person name="Kuo R.C."/>
            <person name="Labutti K."/>
            <person name="Haridas S."/>
            <person name="Kuo A."/>
            <person name="Salamov A."/>
            <person name="Ahrendt S.R."/>
            <person name="Lipzen A."/>
            <person name="Sullivan W."/>
            <person name="Andreopoulos W.B."/>
            <person name="Clum A."/>
            <person name="Lindquist E."/>
            <person name="Daum C."/>
            <person name="Ramamoorthy G.K."/>
            <person name="Gryganskyi A."/>
            <person name="Culley D."/>
            <person name="Magnuson J.K."/>
            <person name="James T.Y."/>
            <person name="O'Malley M.A."/>
            <person name="Stajich J.E."/>
            <person name="Spatafora J.W."/>
            <person name="Visel A."/>
            <person name="Grigoriev I.V."/>
        </authorList>
    </citation>
    <scope>NUCLEOTIDE SEQUENCE [LARGE SCALE GENOMIC DNA]</scope>
    <source>
        <strain evidence="8 9">62-1032</strain>
    </source>
</reference>
<name>A0A1Y2EMG6_9BASI</name>
<evidence type="ECO:0000256" key="5">
    <source>
        <dbReference type="ARBA" id="ARBA00023163"/>
    </source>
</evidence>
<dbReference type="STRING" id="106004.A0A1Y2EMG6"/>
<dbReference type="InParanoid" id="A0A1Y2EMG6"/>
<dbReference type="EMBL" id="MCGR01000050">
    <property type="protein sequence ID" value="ORY72743.1"/>
    <property type="molecule type" value="Genomic_DNA"/>
</dbReference>
<gene>
    <name evidence="8" type="ORF">BCR35DRAFT_333920</name>
</gene>
<dbReference type="Proteomes" id="UP000193467">
    <property type="component" value="Unassembled WGS sequence"/>
</dbReference>
<keyword evidence="3" id="KW-0677">Repeat</keyword>
<comment type="caution">
    <text evidence="8">The sequence shown here is derived from an EMBL/GenBank/DDBJ whole genome shotgun (WGS) entry which is preliminary data.</text>
</comment>
<dbReference type="InterPro" id="IPR015943">
    <property type="entry name" value="WD40/YVTN_repeat-like_dom_sf"/>
</dbReference>
<dbReference type="SMART" id="SM00320">
    <property type="entry name" value="WD40"/>
    <property type="match status" value="3"/>
</dbReference>
<feature type="region of interest" description="Disordered" evidence="7">
    <location>
        <begin position="1"/>
        <end position="74"/>
    </location>
</feature>
<evidence type="ECO:0000256" key="6">
    <source>
        <dbReference type="PROSITE-ProRule" id="PRU00221"/>
    </source>
</evidence>
<evidence type="ECO:0000313" key="8">
    <source>
        <dbReference type="EMBL" id="ORY72743.1"/>
    </source>
</evidence>
<organism evidence="8 9">
    <name type="scientific">Leucosporidium creatinivorum</name>
    <dbReference type="NCBI Taxonomy" id="106004"/>
    <lineage>
        <taxon>Eukaryota</taxon>
        <taxon>Fungi</taxon>
        <taxon>Dikarya</taxon>
        <taxon>Basidiomycota</taxon>
        <taxon>Pucciniomycotina</taxon>
        <taxon>Microbotryomycetes</taxon>
        <taxon>Leucosporidiales</taxon>
        <taxon>Leucosporidium</taxon>
    </lineage>
</organism>
<keyword evidence="4" id="KW-0805">Transcription regulation</keyword>
<dbReference type="Pfam" id="PF00400">
    <property type="entry name" value="WD40"/>
    <property type="match status" value="2"/>
</dbReference>
<evidence type="ECO:0008006" key="10">
    <source>
        <dbReference type="Google" id="ProtNLM"/>
    </source>
</evidence>
<dbReference type="InterPro" id="IPR051243">
    <property type="entry name" value="PcG_WD-repeat"/>
</dbReference>
<evidence type="ECO:0000256" key="4">
    <source>
        <dbReference type="ARBA" id="ARBA00023015"/>
    </source>
</evidence>
<dbReference type="Gene3D" id="2.130.10.10">
    <property type="entry name" value="YVTN repeat-like/Quinoprotein amine dehydrogenase"/>
    <property type="match status" value="1"/>
</dbReference>
<dbReference type="InterPro" id="IPR036322">
    <property type="entry name" value="WD40_repeat_dom_sf"/>
</dbReference>
<dbReference type="PANTHER" id="PTHR10253">
    <property type="entry name" value="POLYCOMB PROTEIN"/>
    <property type="match status" value="1"/>
</dbReference>
<dbReference type="OrthoDB" id="7318948at2759"/>
<evidence type="ECO:0000256" key="1">
    <source>
        <dbReference type="ARBA" id="ARBA00008075"/>
    </source>
</evidence>
<dbReference type="SUPFAM" id="SSF50978">
    <property type="entry name" value="WD40 repeat-like"/>
    <property type="match status" value="1"/>
</dbReference>
<dbReference type="PROSITE" id="PS50082">
    <property type="entry name" value="WD_REPEATS_2"/>
    <property type="match status" value="2"/>
</dbReference>
<proteinExistence type="inferred from homology"/>
<keyword evidence="2 6" id="KW-0853">WD repeat</keyword>
<evidence type="ECO:0000313" key="9">
    <source>
        <dbReference type="Proteomes" id="UP000193467"/>
    </source>
</evidence>
<sequence>MDSDNDATEVETRTALGAAPSSRSTGVGELARSLPLAKDPQVATIEVSDTSSSSSDDDLPTGELRNAQRDDEEDVVVTEGAELEAHNLAMAARREAKLAAVKESQRWKAATLKVDLNAVHPHFPLPKPPTQLLAHSRTHDAYFHPLEAHQRRMTDAEYSEEYRALNPLREKRRNEQRRRDGTDWSTRWSLEGYNTNAGGGDGAGAAFFPCPEYDGLAYLDGVFATVTGNLVELWQVKERKGATATSSVDDCYRPTGVLIAQSVIGKHEPSHKDGEDLYALAWSVNISTWPFTPLLAVGGKGRAIHIFTVKREGIQLGSVALVYDRTIVGHGGPIVDLKFSPSHPHLLVSASADRTARLFDPTVLRPSLPDEGRSDGKALKDKKSKKKAMAWHGEALGIFANDGHIKPLLSVDIHPRFPFVVTSGVDGKILLWRFPESLRGPTWPADGEDLYRHPPTASVPVPPPPLLDAPFFTSTSIHDGWCDQVLFASHSTAHIFSKAGRPATDALPVSGKEIKLWCPTILDRNAYTPGPQTPTFNDDDPSALAHLLNQRASSFPDGPDRNPISSAYRVYRRIDLDDENALQDRMGLHLLPLEAEDPSAILQTVLFVPTANEPSLYAFRPFGPLPTPTPAPEDRQLSFAEEREERLEALMATGEDRALYDMVPRLRPSAIMDVEAQKVAGGTKQPGKGGEMRLRCVAVQPNGAKWVVGVGDDGLLLIWRRRSEGEQ</sequence>
<protein>
    <recommendedName>
        <fullName evidence="10">WD40-repeat-containing domain protein</fullName>
    </recommendedName>
</protein>
<evidence type="ECO:0000256" key="7">
    <source>
        <dbReference type="SAM" id="MobiDB-lite"/>
    </source>
</evidence>
<evidence type="ECO:0000256" key="3">
    <source>
        <dbReference type="ARBA" id="ARBA00022737"/>
    </source>
</evidence>
<comment type="similarity">
    <text evidence="1">Belongs to the WD repeat ESC family.</text>
</comment>
<keyword evidence="9" id="KW-1185">Reference proteome</keyword>
<evidence type="ECO:0000256" key="2">
    <source>
        <dbReference type="ARBA" id="ARBA00022574"/>
    </source>
</evidence>
<feature type="repeat" description="WD" evidence="6">
    <location>
        <begin position="327"/>
        <end position="360"/>
    </location>
</feature>
<dbReference type="InterPro" id="IPR001680">
    <property type="entry name" value="WD40_rpt"/>
</dbReference>
<dbReference type="AlphaFoldDB" id="A0A1Y2EMG6"/>
<accession>A0A1Y2EMG6</accession>
<keyword evidence="5" id="KW-0804">Transcription</keyword>
<feature type="repeat" description="WD" evidence="6">
    <location>
        <begin position="401"/>
        <end position="432"/>
    </location>
</feature>